<keyword evidence="5" id="KW-0418">Kinase</keyword>
<feature type="domain" description="Protein kinase" evidence="8">
    <location>
        <begin position="9"/>
        <end position="252"/>
    </location>
</feature>
<gene>
    <name evidence="9" type="ORF">LRS13_18070</name>
</gene>
<dbReference type="PROSITE" id="PS50011">
    <property type="entry name" value="PROTEIN_KINASE_DOM"/>
    <property type="match status" value="1"/>
</dbReference>
<feature type="region of interest" description="Disordered" evidence="7">
    <location>
        <begin position="410"/>
        <end position="451"/>
    </location>
</feature>
<dbReference type="EC" id="2.7.11.1" evidence="1"/>
<name>A0ABY5PD81_9ACTN</name>
<dbReference type="Pfam" id="PF00069">
    <property type="entry name" value="Pkinase"/>
    <property type="match status" value="1"/>
</dbReference>
<dbReference type="SUPFAM" id="SSF56112">
    <property type="entry name" value="Protein kinase-like (PK-like)"/>
    <property type="match status" value="1"/>
</dbReference>
<organism evidence="9 10">
    <name type="scientific">Svornostia abyssi</name>
    <dbReference type="NCBI Taxonomy" id="2898438"/>
    <lineage>
        <taxon>Bacteria</taxon>
        <taxon>Bacillati</taxon>
        <taxon>Actinomycetota</taxon>
        <taxon>Thermoleophilia</taxon>
        <taxon>Solirubrobacterales</taxon>
        <taxon>Baekduiaceae</taxon>
        <taxon>Svornostia</taxon>
    </lineage>
</organism>
<evidence type="ECO:0000256" key="3">
    <source>
        <dbReference type="ARBA" id="ARBA00022679"/>
    </source>
</evidence>
<dbReference type="EMBL" id="CP088295">
    <property type="protein sequence ID" value="UUY02582.1"/>
    <property type="molecule type" value="Genomic_DNA"/>
</dbReference>
<evidence type="ECO:0000256" key="5">
    <source>
        <dbReference type="ARBA" id="ARBA00022777"/>
    </source>
</evidence>
<evidence type="ECO:0000256" key="2">
    <source>
        <dbReference type="ARBA" id="ARBA00022527"/>
    </source>
</evidence>
<reference evidence="10" key="1">
    <citation type="submission" date="2021-11" db="EMBL/GenBank/DDBJ databases">
        <title>Cultivation dependent microbiological survey of springs from the worlds oldest radium mine currently devoted to the extraction of radon-saturated water.</title>
        <authorList>
            <person name="Kapinusova G."/>
            <person name="Smrhova T."/>
            <person name="Strejcek M."/>
            <person name="Suman J."/>
            <person name="Jani K."/>
            <person name="Pajer P."/>
            <person name="Uhlik O."/>
        </authorList>
    </citation>
    <scope>NUCLEOTIDE SEQUENCE [LARGE SCALE GENOMIC DNA]</scope>
    <source>
        <strain evidence="10">J379</strain>
    </source>
</reference>
<evidence type="ECO:0000256" key="6">
    <source>
        <dbReference type="ARBA" id="ARBA00022840"/>
    </source>
</evidence>
<feature type="region of interest" description="Disordered" evidence="7">
    <location>
        <begin position="322"/>
        <end position="398"/>
    </location>
</feature>
<dbReference type="Gene3D" id="3.30.200.20">
    <property type="entry name" value="Phosphorylase Kinase, domain 1"/>
    <property type="match status" value="1"/>
</dbReference>
<keyword evidence="4" id="KW-0547">Nucleotide-binding</keyword>
<keyword evidence="3" id="KW-0808">Transferase</keyword>
<evidence type="ECO:0000313" key="10">
    <source>
        <dbReference type="Proteomes" id="UP001058860"/>
    </source>
</evidence>
<dbReference type="Gene3D" id="1.10.510.10">
    <property type="entry name" value="Transferase(Phosphotransferase) domain 1"/>
    <property type="match status" value="1"/>
</dbReference>
<dbReference type="SMART" id="SM00220">
    <property type="entry name" value="S_TKc"/>
    <property type="match status" value="1"/>
</dbReference>
<proteinExistence type="predicted"/>
<accession>A0ABY5PD81</accession>
<dbReference type="Proteomes" id="UP001058860">
    <property type="component" value="Chromosome"/>
</dbReference>
<keyword evidence="2" id="KW-0723">Serine/threonine-protein kinase</keyword>
<evidence type="ECO:0000256" key="7">
    <source>
        <dbReference type="SAM" id="MobiDB-lite"/>
    </source>
</evidence>
<dbReference type="InterPro" id="IPR011009">
    <property type="entry name" value="Kinase-like_dom_sf"/>
</dbReference>
<feature type="compositionally biased region" description="Low complexity" evidence="7">
    <location>
        <begin position="410"/>
        <end position="429"/>
    </location>
</feature>
<dbReference type="RefSeq" id="WP_353863109.1">
    <property type="nucleotide sequence ID" value="NZ_CP088295.1"/>
</dbReference>
<evidence type="ECO:0000256" key="4">
    <source>
        <dbReference type="ARBA" id="ARBA00022741"/>
    </source>
</evidence>
<dbReference type="PANTHER" id="PTHR43289">
    <property type="entry name" value="MITOGEN-ACTIVATED PROTEIN KINASE KINASE KINASE 20-RELATED"/>
    <property type="match status" value="1"/>
</dbReference>
<evidence type="ECO:0000259" key="8">
    <source>
        <dbReference type="PROSITE" id="PS50011"/>
    </source>
</evidence>
<evidence type="ECO:0000313" key="9">
    <source>
        <dbReference type="EMBL" id="UUY02582.1"/>
    </source>
</evidence>
<keyword evidence="6" id="KW-0067">ATP-binding</keyword>
<feature type="compositionally biased region" description="Low complexity" evidence="7">
    <location>
        <begin position="383"/>
        <end position="398"/>
    </location>
</feature>
<dbReference type="PANTHER" id="PTHR43289:SF6">
    <property type="entry name" value="SERINE_THREONINE-PROTEIN KINASE NEKL-3"/>
    <property type="match status" value="1"/>
</dbReference>
<protein>
    <recommendedName>
        <fullName evidence="1">non-specific serine/threonine protein kinase</fullName>
        <ecNumber evidence="1">2.7.11.1</ecNumber>
    </recommendedName>
</protein>
<dbReference type="InterPro" id="IPR000719">
    <property type="entry name" value="Prot_kinase_dom"/>
</dbReference>
<keyword evidence="10" id="KW-1185">Reference proteome</keyword>
<feature type="compositionally biased region" description="Low complexity" evidence="7">
    <location>
        <begin position="354"/>
        <end position="366"/>
    </location>
</feature>
<evidence type="ECO:0000256" key="1">
    <source>
        <dbReference type="ARBA" id="ARBA00012513"/>
    </source>
</evidence>
<sequence length="775" mass="82101">MPQLPPGYAVLSRDGTRAGLADVLRVRREADGAELTLTLLDPAVSADQRFQGYFLAVMDRLRHIDHPGIVKVLECGEADGRAWVLADPPSGRTVRGILEDGTIDPQRAVDLFEPLARAMRTASEYGLHHRDLDAGNVLIAVDDRAVLLEPAFIDALAIPGARDTRPDLLTYVPPERLRLEPPDARSDVHLLGGLLLTALTGHPPGSHADRVLRDRERDGAVPEALDLVLWRALAADPLQRPASPRDFFHQARRALGGEAPERFIRRPQPSVSGEAAPSTDLVRWGGPGNVASTLHGPQRLVTRVSTTVTGWSTSAGRVVRNAGGGISGFISRLRPGGSRTGFAETERPAPPRTPAGAAPRPAGELEAPQDDGDPHPAGPAPAAPANGGAPTAASDPAARLGAAAERLRRTTPAPAAVASGAVATQAPEIARPEPVPEPAPEPEPEWPSTDPAVRLRAEQVRRRRSVLVGVVAAAALAAGTVIVLLTSGDDTPTQQAPAAERTQQGAIELTHPPQWQTVDPAPPVLGVPLEDPVALEPRGVTGFVPGSATLVAGRFAETDASLLPPGLADDLESPPRGEPIRVGELEGYRYRGLARPDEAGTFDLYVFGTDQGTLAISCFTGVEVTPAFRRQCAAIAGSLQTSGVTPATLGPSAAYGRVLRTTMDRLNRDRGTLRTQLRAARTPRGQARLSDRLAGVYRQAAGRLASADAPASVAGENQGIVRQMRLVANSYDRMAAAARADSRGAFNRGREQVRQREAQLDARLRGLRDDGYRLD</sequence>